<accession>A0A401YYS6</accession>
<evidence type="ECO:0000313" key="2">
    <source>
        <dbReference type="EMBL" id="GCD99779.1"/>
    </source>
</evidence>
<proteinExistence type="predicted"/>
<evidence type="ECO:0000313" key="3">
    <source>
        <dbReference type="Proteomes" id="UP000286931"/>
    </source>
</evidence>
<evidence type="ECO:0000256" key="1">
    <source>
        <dbReference type="SAM" id="MobiDB-lite"/>
    </source>
</evidence>
<feature type="region of interest" description="Disordered" evidence="1">
    <location>
        <begin position="42"/>
        <end position="62"/>
    </location>
</feature>
<sequence length="239" mass="26471">MNVRGKGVERTIEDVLATARVLVCEYEDLDLVAEREALARDLDDDRAAGPPSPAAGPALPRHERAARQLAVTDVLVLTSPRAAARLGRLVNDRRLIDPRGALVFACLLHVSGRDEGAMFWWRFAAGGGSHHAAWCLYLKHRSRGEARDADYWLDQARVLSALTRATPPPPFTPTEDDRPLLPADARETIRAQCERGDRPRLPHRLETVMRRLRVEGDDDYPGVPQPCRGLPDALTAASR</sequence>
<protein>
    <submittedName>
        <fullName evidence="2">Uncharacterized protein</fullName>
    </submittedName>
</protein>
<comment type="caution">
    <text evidence="2">The sequence shown here is derived from an EMBL/GenBank/DDBJ whole genome shotgun (WGS) entry which is preliminary data.</text>
</comment>
<dbReference type="Proteomes" id="UP000286931">
    <property type="component" value="Unassembled WGS sequence"/>
</dbReference>
<dbReference type="AlphaFoldDB" id="A0A401YYS6"/>
<name>A0A401YYS6_9ACTN</name>
<feature type="region of interest" description="Disordered" evidence="1">
    <location>
        <begin position="216"/>
        <end position="239"/>
    </location>
</feature>
<dbReference type="EMBL" id="BIFH01000034">
    <property type="protein sequence ID" value="GCD99779.1"/>
    <property type="molecule type" value="Genomic_DNA"/>
</dbReference>
<gene>
    <name evidence="2" type="ORF">EHYA_07501</name>
</gene>
<reference evidence="2 3" key="1">
    <citation type="submission" date="2018-12" db="EMBL/GenBank/DDBJ databases">
        <title>Draft genome sequence of Embleya hyalina NBRC 13850T.</title>
        <authorList>
            <person name="Komaki H."/>
            <person name="Hosoyama A."/>
            <person name="Kimura A."/>
            <person name="Ichikawa N."/>
            <person name="Tamura T."/>
        </authorList>
    </citation>
    <scope>NUCLEOTIDE SEQUENCE [LARGE SCALE GENOMIC DNA]</scope>
    <source>
        <strain evidence="2 3">NBRC 13850</strain>
    </source>
</reference>
<keyword evidence="3" id="KW-1185">Reference proteome</keyword>
<organism evidence="2 3">
    <name type="scientific">Embleya hyalina</name>
    <dbReference type="NCBI Taxonomy" id="516124"/>
    <lineage>
        <taxon>Bacteria</taxon>
        <taxon>Bacillati</taxon>
        <taxon>Actinomycetota</taxon>
        <taxon>Actinomycetes</taxon>
        <taxon>Kitasatosporales</taxon>
        <taxon>Streptomycetaceae</taxon>
        <taxon>Embleya</taxon>
    </lineage>
</organism>